<protein>
    <submittedName>
        <fullName evidence="1">Uncharacterized protein</fullName>
    </submittedName>
</protein>
<dbReference type="AlphaFoldDB" id="A0AAE0E9L4"/>
<proteinExistence type="predicted"/>
<comment type="caution">
    <text evidence="1">The sequence shown here is derived from an EMBL/GenBank/DDBJ whole genome shotgun (WGS) entry which is preliminary data.</text>
</comment>
<evidence type="ECO:0000313" key="2">
    <source>
        <dbReference type="Proteomes" id="UP001281410"/>
    </source>
</evidence>
<sequence length="207" mass="23544">MTATTVQIHTPNLIEFTYVGNVIYFSSNALALSETDISICSDNIVNDTQWYVGYIQLLENFHHSKVLNINSWTDEAVIIPAGVRQIQPSPLFGVKQVNFKSGRQYRGSTISKILDDLLWIAPHAETISIKSYCNRNKSSFKYKKHLTADCCKSLPVACWRHCIKEVEIVNARTLKEEEIVKRYLLQEGDVYEKIVALKDLGDFIGDL</sequence>
<gene>
    <name evidence="1" type="ORF">Dsin_014086</name>
</gene>
<organism evidence="1 2">
    <name type="scientific">Dipteronia sinensis</name>
    <dbReference type="NCBI Taxonomy" id="43782"/>
    <lineage>
        <taxon>Eukaryota</taxon>
        <taxon>Viridiplantae</taxon>
        <taxon>Streptophyta</taxon>
        <taxon>Embryophyta</taxon>
        <taxon>Tracheophyta</taxon>
        <taxon>Spermatophyta</taxon>
        <taxon>Magnoliopsida</taxon>
        <taxon>eudicotyledons</taxon>
        <taxon>Gunneridae</taxon>
        <taxon>Pentapetalae</taxon>
        <taxon>rosids</taxon>
        <taxon>malvids</taxon>
        <taxon>Sapindales</taxon>
        <taxon>Sapindaceae</taxon>
        <taxon>Hippocastanoideae</taxon>
        <taxon>Acereae</taxon>
        <taxon>Dipteronia</taxon>
    </lineage>
</organism>
<dbReference type="Proteomes" id="UP001281410">
    <property type="component" value="Unassembled WGS sequence"/>
</dbReference>
<reference evidence="1" key="1">
    <citation type="journal article" date="2023" name="Plant J.">
        <title>Genome sequences and population genomics provide insights into the demographic history, inbreeding, and mutation load of two 'living fossil' tree species of Dipteronia.</title>
        <authorList>
            <person name="Feng Y."/>
            <person name="Comes H.P."/>
            <person name="Chen J."/>
            <person name="Zhu S."/>
            <person name="Lu R."/>
            <person name="Zhang X."/>
            <person name="Li P."/>
            <person name="Qiu J."/>
            <person name="Olsen K.M."/>
            <person name="Qiu Y."/>
        </authorList>
    </citation>
    <scope>NUCLEOTIDE SEQUENCE</scope>
    <source>
        <strain evidence="1">NBL</strain>
    </source>
</reference>
<keyword evidence="2" id="KW-1185">Reference proteome</keyword>
<accession>A0AAE0E9L4</accession>
<name>A0AAE0E9L4_9ROSI</name>
<dbReference type="EMBL" id="JANJYJ010000004">
    <property type="protein sequence ID" value="KAK3220116.1"/>
    <property type="molecule type" value="Genomic_DNA"/>
</dbReference>
<evidence type="ECO:0000313" key="1">
    <source>
        <dbReference type="EMBL" id="KAK3220116.1"/>
    </source>
</evidence>